<dbReference type="Proteomes" id="UP001212841">
    <property type="component" value="Unassembled WGS sequence"/>
</dbReference>
<dbReference type="EMBL" id="JADGJD010000099">
    <property type="protein sequence ID" value="KAJ3055033.1"/>
    <property type="molecule type" value="Genomic_DNA"/>
</dbReference>
<evidence type="ECO:0000256" key="4">
    <source>
        <dbReference type="ARBA" id="ARBA00023136"/>
    </source>
</evidence>
<dbReference type="AlphaFoldDB" id="A0AAD5SI95"/>
<evidence type="ECO:0000256" key="7">
    <source>
        <dbReference type="SAM" id="Phobius"/>
    </source>
</evidence>
<comment type="subcellular location">
    <subcellularLocation>
        <location evidence="1">Membrane</location>
    </subcellularLocation>
</comment>
<gene>
    <name evidence="9" type="ORF">HK097_011669</name>
</gene>
<dbReference type="CDD" id="cd15859">
    <property type="entry name" value="SNARE_SYN8"/>
    <property type="match status" value="1"/>
</dbReference>
<evidence type="ECO:0000313" key="10">
    <source>
        <dbReference type="Proteomes" id="UP001212841"/>
    </source>
</evidence>
<evidence type="ECO:0000256" key="3">
    <source>
        <dbReference type="ARBA" id="ARBA00023054"/>
    </source>
</evidence>
<comment type="caution">
    <text evidence="9">The sequence shown here is derived from an EMBL/GenBank/DDBJ whole genome shotgun (WGS) entry which is preliminary data.</text>
</comment>
<feature type="domain" description="T-SNARE coiled-coil homology" evidence="8">
    <location>
        <begin position="164"/>
        <end position="226"/>
    </location>
</feature>
<dbReference type="InterPro" id="IPR045242">
    <property type="entry name" value="Syntaxin"/>
</dbReference>
<dbReference type="GO" id="GO:0006906">
    <property type="term" value="P:vesicle fusion"/>
    <property type="evidence" value="ECO:0007669"/>
    <property type="project" value="TreeGrafter"/>
</dbReference>
<dbReference type="PANTHER" id="PTHR19957:SF124">
    <property type="entry name" value="SYNTAXIN-8"/>
    <property type="match status" value="1"/>
</dbReference>
<dbReference type="GO" id="GO:0031201">
    <property type="term" value="C:SNARE complex"/>
    <property type="evidence" value="ECO:0007669"/>
    <property type="project" value="TreeGrafter"/>
</dbReference>
<reference evidence="9" key="1">
    <citation type="submission" date="2020-05" db="EMBL/GenBank/DDBJ databases">
        <title>Phylogenomic resolution of chytrid fungi.</title>
        <authorList>
            <person name="Stajich J.E."/>
            <person name="Amses K."/>
            <person name="Simmons R."/>
            <person name="Seto K."/>
            <person name="Myers J."/>
            <person name="Bonds A."/>
            <person name="Quandt C.A."/>
            <person name="Barry K."/>
            <person name="Liu P."/>
            <person name="Grigoriev I."/>
            <person name="Longcore J.E."/>
            <person name="James T.Y."/>
        </authorList>
    </citation>
    <scope>NUCLEOTIDE SEQUENCE</scope>
    <source>
        <strain evidence="9">JEL0318</strain>
    </source>
</reference>
<evidence type="ECO:0000256" key="2">
    <source>
        <dbReference type="ARBA" id="ARBA00022448"/>
    </source>
</evidence>
<proteinExistence type="predicted"/>
<keyword evidence="3 5" id="KW-0175">Coiled coil</keyword>
<feature type="coiled-coil region" evidence="5">
    <location>
        <begin position="56"/>
        <end position="104"/>
    </location>
</feature>
<evidence type="ECO:0000256" key="6">
    <source>
        <dbReference type="SAM" id="MobiDB-lite"/>
    </source>
</evidence>
<evidence type="ECO:0000256" key="1">
    <source>
        <dbReference type="ARBA" id="ARBA00004370"/>
    </source>
</evidence>
<dbReference type="Gene3D" id="1.20.5.110">
    <property type="match status" value="1"/>
</dbReference>
<dbReference type="PROSITE" id="PS50192">
    <property type="entry name" value="T_SNARE"/>
    <property type="match status" value="1"/>
</dbReference>
<dbReference type="PANTHER" id="PTHR19957">
    <property type="entry name" value="SYNTAXIN"/>
    <property type="match status" value="1"/>
</dbReference>
<name>A0AAD5SI95_9FUNG</name>
<evidence type="ECO:0000259" key="8">
    <source>
        <dbReference type="PROSITE" id="PS50192"/>
    </source>
</evidence>
<dbReference type="GO" id="GO:0048278">
    <property type="term" value="P:vesicle docking"/>
    <property type="evidence" value="ECO:0007669"/>
    <property type="project" value="TreeGrafter"/>
</dbReference>
<evidence type="ECO:0000313" key="9">
    <source>
        <dbReference type="EMBL" id="KAJ3055033.1"/>
    </source>
</evidence>
<keyword evidence="7" id="KW-0812">Transmembrane</keyword>
<dbReference type="GO" id="GO:0000149">
    <property type="term" value="F:SNARE binding"/>
    <property type="evidence" value="ECO:0007669"/>
    <property type="project" value="TreeGrafter"/>
</dbReference>
<sequence length="257" mass="28665">MANDIERASASSGWDSEHFSLKSLSDDTLASILERKRAFKVGLGVEEYDKRIRANLSLVKSGIAKLETELSRAEEAGGRDAAELRRWEEAILELSKQYDRLEFMARGEDDDISSARKELFTPPKPSPNSSRTFKGKNQSVRFQDEEQPSDNADLDSGELMTLQQRIMDDQDAHLDLLAESISRQKQLGMQIGEELDLHVDLLEETDARVDSTTRRLQSAGRRLGEVTKAAASSNRGSTAICGLFILLLIIIILAKKL</sequence>
<dbReference type="GO" id="GO:0012505">
    <property type="term" value="C:endomembrane system"/>
    <property type="evidence" value="ECO:0007669"/>
    <property type="project" value="TreeGrafter"/>
</dbReference>
<evidence type="ECO:0000256" key="5">
    <source>
        <dbReference type="SAM" id="Coils"/>
    </source>
</evidence>
<keyword evidence="2" id="KW-0813">Transport</keyword>
<feature type="region of interest" description="Disordered" evidence="6">
    <location>
        <begin position="114"/>
        <end position="155"/>
    </location>
</feature>
<keyword evidence="10" id="KW-1185">Reference proteome</keyword>
<keyword evidence="7" id="KW-1133">Transmembrane helix</keyword>
<dbReference type="SMART" id="SM00397">
    <property type="entry name" value="t_SNARE"/>
    <property type="match status" value="1"/>
</dbReference>
<dbReference type="GO" id="GO:0005484">
    <property type="term" value="F:SNAP receptor activity"/>
    <property type="evidence" value="ECO:0007669"/>
    <property type="project" value="TreeGrafter"/>
</dbReference>
<protein>
    <recommendedName>
        <fullName evidence="8">t-SNARE coiled-coil homology domain-containing protein</fullName>
    </recommendedName>
</protein>
<keyword evidence="4 7" id="KW-0472">Membrane</keyword>
<feature type="transmembrane region" description="Helical" evidence="7">
    <location>
        <begin position="236"/>
        <end position="254"/>
    </location>
</feature>
<dbReference type="GO" id="GO:0006886">
    <property type="term" value="P:intracellular protein transport"/>
    <property type="evidence" value="ECO:0007669"/>
    <property type="project" value="TreeGrafter"/>
</dbReference>
<accession>A0AAD5SI95</accession>
<feature type="compositionally biased region" description="Acidic residues" evidence="6">
    <location>
        <begin position="145"/>
        <end position="155"/>
    </location>
</feature>
<dbReference type="SUPFAM" id="SSF58038">
    <property type="entry name" value="SNARE fusion complex"/>
    <property type="match status" value="1"/>
</dbReference>
<dbReference type="InterPro" id="IPR000727">
    <property type="entry name" value="T_SNARE_dom"/>
</dbReference>
<organism evidence="9 10">
    <name type="scientific">Rhizophlyctis rosea</name>
    <dbReference type="NCBI Taxonomy" id="64517"/>
    <lineage>
        <taxon>Eukaryota</taxon>
        <taxon>Fungi</taxon>
        <taxon>Fungi incertae sedis</taxon>
        <taxon>Chytridiomycota</taxon>
        <taxon>Chytridiomycota incertae sedis</taxon>
        <taxon>Chytridiomycetes</taxon>
        <taxon>Rhizophlyctidales</taxon>
        <taxon>Rhizophlyctidaceae</taxon>
        <taxon>Rhizophlyctis</taxon>
    </lineage>
</organism>
<feature type="compositionally biased region" description="Polar residues" evidence="6">
    <location>
        <begin position="127"/>
        <end position="141"/>
    </location>
</feature>